<dbReference type="RefSeq" id="WP_152191439.1">
    <property type="nucleotide sequence ID" value="NZ_WFKJ01000043.1"/>
</dbReference>
<dbReference type="CDD" id="cd08252">
    <property type="entry name" value="AL_MDR"/>
    <property type="match status" value="1"/>
</dbReference>
<evidence type="ECO:0000256" key="4">
    <source>
        <dbReference type="ARBA" id="ARBA00022490"/>
    </source>
</evidence>
<dbReference type="GO" id="GO:0005737">
    <property type="term" value="C:cytoplasm"/>
    <property type="evidence" value="ECO:0007669"/>
    <property type="project" value="UniProtKB-SubCell"/>
</dbReference>
<keyword evidence="8" id="KW-0479">Metal-binding</keyword>
<gene>
    <name evidence="10" type="ORF">GBG18_12180</name>
    <name evidence="11" type="ORF">GBG19_05390</name>
</gene>
<dbReference type="InterPro" id="IPR051603">
    <property type="entry name" value="Zinc-ADH_QOR/CCCR"/>
</dbReference>
<evidence type="ECO:0000313" key="10">
    <source>
        <dbReference type="EMBL" id="KAB7888866.1"/>
    </source>
</evidence>
<dbReference type="EMBL" id="WFKK01000011">
    <property type="protein sequence ID" value="KAB7889643.1"/>
    <property type="molecule type" value="Genomic_DNA"/>
</dbReference>
<comment type="subunit">
    <text evidence="3">Homotetramer.</text>
</comment>
<dbReference type="SUPFAM" id="SSF50129">
    <property type="entry name" value="GroES-like"/>
    <property type="match status" value="1"/>
</dbReference>
<dbReference type="InterPro" id="IPR002364">
    <property type="entry name" value="Quin_OxRdtase/zeta-crystal_CS"/>
</dbReference>
<comment type="subcellular location">
    <subcellularLocation>
        <location evidence="1">Cytoplasm</location>
    </subcellularLocation>
</comment>
<evidence type="ECO:0000256" key="8">
    <source>
        <dbReference type="RuleBase" id="RU364000"/>
    </source>
</evidence>
<dbReference type="GO" id="GO:0008270">
    <property type="term" value="F:zinc ion binding"/>
    <property type="evidence" value="ECO:0007669"/>
    <property type="project" value="InterPro"/>
</dbReference>
<evidence type="ECO:0000259" key="9">
    <source>
        <dbReference type="SMART" id="SM00829"/>
    </source>
</evidence>
<dbReference type="Proteomes" id="UP000461010">
    <property type="component" value="Unassembled WGS sequence"/>
</dbReference>
<dbReference type="InterPro" id="IPR011032">
    <property type="entry name" value="GroES-like_sf"/>
</dbReference>
<dbReference type="Proteomes" id="UP000472839">
    <property type="component" value="Unassembled WGS sequence"/>
</dbReference>
<dbReference type="PROSITE" id="PS01162">
    <property type="entry name" value="QOR_ZETA_CRYSTAL"/>
    <property type="match status" value="1"/>
</dbReference>
<dbReference type="InterPro" id="IPR014182">
    <property type="entry name" value="ADH_Zn_typ-1"/>
</dbReference>
<keyword evidence="8" id="KW-0862">Zinc</keyword>
<keyword evidence="7" id="KW-0007">Acetylation</keyword>
<dbReference type="InterPro" id="IPR020843">
    <property type="entry name" value="ER"/>
</dbReference>
<feature type="domain" description="Enoyl reductase (ER)" evidence="9">
    <location>
        <begin position="17"/>
        <end position="333"/>
    </location>
</feature>
<dbReference type="InterPro" id="IPR013154">
    <property type="entry name" value="ADH-like_N"/>
</dbReference>
<evidence type="ECO:0000256" key="7">
    <source>
        <dbReference type="ARBA" id="ARBA00022990"/>
    </source>
</evidence>
<dbReference type="Gene3D" id="3.90.180.10">
    <property type="entry name" value="Medium-chain alcohol dehydrogenases, catalytic domain"/>
    <property type="match status" value="1"/>
</dbReference>
<evidence type="ECO:0000313" key="12">
    <source>
        <dbReference type="Proteomes" id="UP000461010"/>
    </source>
</evidence>
<dbReference type="SMART" id="SM00829">
    <property type="entry name" value="PKS_ER"/>
    <property type="match status" value="1"/>
</dbReference>
<evidence type="ECO:0000256" key="2">
    <source>
        <dbReference type="ARBA" id="ARBA00010371"/>
    </source>
</evidence>
<keyword evidence="5" id="KW-0521">NADP</keyword>
<dbReference type="PANTHER" id="PTHR44154">
    <property type="entry name" value="QUINONE OXIDOREDUCTASE"/>
    <property type="match status" value="1"/>
</dbReference>
<dbReference type="EMBL" id="WFKJ01000043">
    <property type="protein sequence ID" value="KAB7888866.1"/>
    <property type="molecule type" value="Genomic_DNA"/>
</dbReference>
<dbReference type="Gene3D" id="3.40.50.720">
    <property type="entry name" value="NAD(P)-binding Rossmann-like Domain"/>
    <property type="match status" value="1"/>
</dbReference>
<dbReference type="GO" id="GO:0003723">
    <property type="term" value="F:RNA binding"/>
    <property type="evidence" value="ECO:0007669"/>
    <property type="project" value="UniProtKB-KW"/>
</dbReference>
<evidence type="ECO:0000256" key="6">
    <source>
        <dbReference type="ARBA" id="ARBA00022884"/>
    </source>
</evidence>
<keyword evidence="12" id="KW-1185">Reference proteome</keyword>
<keyword evidence="6" id="KW-0694">RNA-binding</keyword>
<sequence>MRAIGFNTSYEIDEENSLIEFKAEKPISSEFDIVVKVIAASMNPVDTKVRVNSAKDIILDDPKILGYDGIGVIESIGSKVTNFKQGDKVFYAGDVTKNGSNAQFQLIDSRIVALAPTSISDEEAVVLPLTSLTAWEAMFDRMNIDPSENKTILIIGGAGGVGSIATQIAKQTTNLTVIATASREETTKWCKDMGADHVVNHRDLVNSVNEAGFESIDYIFNVANTFIHWDSMAELIAPQGKICSIVDTEEPIDINKLKAKSVTFIWEFMFTRAMFNTKDIQKQSDILAEITSLVDQSKIKSTLSKTFNGFSVENFKAAHKLSESGKAVGKTAIIF</sequence>
<keyword evidence="4" id="KW-0963">Cytoplasm</keyword>
<dbReference type="InterPro" id="IPR013149">
    <property type="entry name" value="ADH-like_C"/>
</dbReference>
<keyword evidence="8" id="KW-0560">Oxidoreductase</keyword>
<protein>
    <recommendedName>
        <fullName evidence="8">Zinc-type alcohol dehydrogenase-like protein</fullName>
    </recommendedName>
</protein>
<evidence type="ECO:0000313" key="11">
    <source>
        <dbReference type="EMBL" id="KAB7889643.1"/>
    </source>
</evidence>
<evidence type="ECO:0000256" key="1">
    <source>
        <dbReference type="ARBA" id="ARBA00004496"/>
    </source>
</evidence>
<dbReference type="AlphaFoldDB" id="A0A6L4WTL3"/>
<proteinExistence type="inferred from homology"/>
<dbReference type="GO" id="GO:0016491">
    <property type="term" value="F:oxidoreductase activity"/>
    <property type="evidence" value="ECO:0007669"/>
    <property type="project" value="UniProtKB-KW"/>
</dbReference>
<dbReference type="Pfam" id="PF00107">
    <property type="entry name" value="ADH_zinc_N"/>
    <property type="match status" value="1"/>
</dbReference>
<dbReference type="PANTHER" id="PTHR44154:SF1">
    <property type="entry name" value="QUINONE OXIDOREDUCTASE"/>
    <property type="match status" value="1"/>
</dbReference>
<evidence type="ECO:0000313" key="13">
    <source>
        <dbReference type="Proteomes" id="UP000472839"/>
    </source>
</evidence>
<comment type="similarity">
    <text evidence="2 8">Belongs to the zinc-containing alcohol dehydrogenase family. Quinone oxidoreductase subfamily.</text>
</comment>
<comment type="caution">
    <text evidence="11">The sequence shown here is derived from an EMBL/GenBank/DDBJ whole genome shotgun (WGS) entry which is preliminary data.</text>
</comment>
<name>A0A6L4WTL3_9BACT</name>
<dbReference type="InterPro" id="IPR036291">
    <property type="entry name" value="NAD(P)-bd_dom_sf"/>
</dbReference>
<evidence type="ECO:0000256" key="3">
    <source>
        <dbReference type="ARBA" id="ARBA00011881"/>
    </source>
</evidence>
<reference evidence="12 13" key="1">
    <citation type="submission" date="2019-10" db="EMBL/GenBank/DDBJ databases">
        <title>Poseidonibacter ostreae sp. nov., isolated from the gut of the Ostrea denselamellosa.</title>
        <authorList>
            <person name="Choi A."/>
        </authorList>
    </citation>
    <scope>NUCLEOTIDE SEQUENCE [LARGE SCALE GENOMIC DNA]</scope>
    <source>
        <strain evidence="11 13">SJOD-M-33</strain>
        <strain evidence="10 12">SJOD-M-5</strain>
    </source>
</reference>
<dbReference type="Pfam" id="PF08240">
    <property type="entry name" value="ADH_N"/>
    <property type="match status" value="1"/>
</dbReference>
<dbReference type="NCBIfam" id="TIGR02817">
    <property type="entry name" value="adh_fam_1"/>
    <property type="match status" value="1"/>
</dbReference>
<evidence type="ECO:0000256" key="5">
    <source>
        <dbReference type="ARBA" id="ARBA00022857"/>
    </source>
</evidence>
<organism evidence="11 13">
    <name type="scientific">Poseidonibacter ostreae</name>
    <dbReference type="NCBI Taxonomy" id="2654171"/>
    <lineage>
        <taxon>Bacteria</taxon>
        <taxon>Pseudomonadati</taxon>
        <taxon>Campylobacterota</taxon>
        <taxon>Epsilonproteobacteria</taxon>
        <taxon>Campylobacterales</taxon>
        <taxon>Arcobacteraceae</taxon>
        <taxon>Poseidonibacter</taxon>
    </lineage>
</organism>
<accession>A0A6L4WTL3</accession>
<dbReference type="SUPFAM" id="SSF51735">
    <property type="entry name" value="NAD(P)-binding Rossmann-fold domains"/>
    <property type="match status" value="1"/>
</dbReference>